<reference evidence="4 5" key="1">
    <citation type="submission" date="2017-06" db="EMBL/GenBank/DDBJ databases">
        <authorList>
            <person name="Kim H.J."/>
            <person name="Triplett B.A."/>
        </authorList>
    </citation>
    <scope>NUCLEOTIDE SEQUENCE [LARGE SCALE GENOMIC DNA]</scope>
    <source>
        <strain evidence="4 5">CGMCC 4.1858</strain>
    </source>
</reference>
<proteinExistence type="predicted"/>
<keyword evidence="4" id="KW-0413">Isomerase</keyword>
<feature type="transmembrane region" description="Helical" evidence="2">
    <location>
        <begin position="34"/>
        <end position="55"/>
    </location>
</feature>
<feature type="region of interest" description="Disordered" evidence="1">
    <location>
        <begin position="1"/>
        <end position="24"/>
    </location>
</feature>
<feature type="domain" description="Thioredoxin-like fold" evidence="3">
    <location>
        <begin position="81"/>
        <end position="262"/>
    </location>
</feature>
<dbReference type="Pfam" id="PF13462">
    <property type="entry name" value="Thioredoxin_4"/>
    <property type="match status" value="1"/>
</dbReference>
<name>A0A238ZTV4_9ACTN</name>
<dbReference type="RefSeq" id="WP_089221931.1">
    <property type="nucleotide sequence ID" value="NZ_FZOF01000001.1"/>
</dbReference>
<evidence type="ECO:0000313" key="5">
    <source>
        <dbReference type="Proteomes" id="UP000198280"/>
    </source>
</evidence>
<dbReference type="Gene3D" id="3.40.30.10">
    <property type="entry name" value="Glutaredoxin"/>
    <property type="match status" value="1"/>
</dbReference>
<evidence type="ECO:0000256" key="2">
    <source>
        <dbReference type="SAM" id="Phobius"/>
    </source>
</evidence>
<dbReference type="AlphaFoldDB" id="A0A238ZTV4"/>
<keyword evidence="2" id="KW-0812">Transmembrane</keyword>
<evidence type="ECO:0000259" key="3">
    <source>
        <dbReference type="Pfam" id="PF13462"/>
    </source>
</evidence>
<protein>
    <submittedName>
        <fullName evidence="4">Protein-disulfide isomerase</fullName>
    </submittedName>
</protein>
<keyword evidence="5" id="KW-1185">Reference proteome</keyword>
<dbReference type="OrthoDB" id="4135024at2"/>
<keyword evidence="2" id="KW-1133">Transmembrane helix</keyword>
<sequence length="268" mass="29054">MSKRNSQAAKTAARERLRVERERQAKRDKLRRQLVVGGSVLGVLALGAGIAVAVVKMNAPTYWEKAADKPLVKPANSSGKNGTSIVIGDESAKHTLKVYEDLRCPVCAQFEQTSGETVQKDAKDGKYKISYTMGAFLDDRLAQGQGSKKALSALGAALNVSKDAFVQYHALLYSKDVHPEETKDDFGSADKLIELAQKVDALKGNKTFDSAVRNGTYDKWALTMDQQFTDDGIQGTPTVKLDDKPIESPQAMTADQFTAAVDQIIGKG</sequence>
<feature type="compositionally biased region" description="Basic and acidic residues" evidence="1">
    <location>
        <begin position="12"/>
        <end position="24"/>
    </location>
</feature>
<dbReference type="SUPFAM" id="SSF52833">
    <property type="entry name" value="Thioredoxin-like"/>
    <property type="match status" value="1"/>
</dbReference>
<dbReference type="GO" id="GO:0016853">
    <property type="term" value="F:isomerase activity"/>
    <property type="evidence" value="ECO:0007669"/>
    <property type="project" value="UniProtKB-KW"/>
</dbReference>
<dbReference type="InterPro" id="IPR036249">
    <property type="entry name" value="Thioredoxin-like_sf"/>
</dbReference>
<organism evidence="4 5">
    <name type="scientific">Actinacidiphila glaucinigra</name>
    <dbReference type="NCBI Taxonomy" id="235986"/>
    <lineage>
        <taxon>Bacteria</taxon>
        <taxon>Bacillati</taxon>
        <taxon>Actinomycetota</taxon>
        <taxon>Actinomycetes</taxon>
        <taxon>Kitasatosporales</taxon>
        <taxon>Streptomycetaceae</taxon>
        <taxon>Actinacidiphila</taxon>
    </lineage>
</organism>
<evidence type="ECO:0000256" key="1">
    <source>
        <dbReference type="SAM" id="MobiDB-lite"/>
    </source>
</evidence>
<accession>A0A238ZTV4</accession>
<gene>
    <name evidence="4" type="ORF">SAMN05216252_101535</name>
</gene>
<evidence type="ECO:0000313" key="4">
    <source>
        <dbReference type="EMBL" id="SNR86441.1"/>
    </source>
</evidence>
<dbReference type="Proteomes" id="UP000198280">
    <property type="component" value="Unassembled WGS sequence"/>
</dbReference>
<dbReference type="EMBL" id="FZOF01000001">
    <property type="protein sequence ID" value="SNR86441.1"/>
    <property type="molecule type" value="Genomic_DNA"/>
</dbReference>
<keyword evidence="2" id="KW-0472">Membrane</keyword>
<dbReference type="InterPro" id="IPR012336">
    <property type="entry name" value="Thioredoxin-like_fold"/>
</dbReference>